<organism evidence="6 7">
    <name type="scientific">Ligilactobacillus pobuzihii</name>
    <dbReference type="NCBI Taxonomy" id="449659"/>
    <lineage>
        <taxon>Bacteria</taxon>
        <taxon>Bacillati</taxon>
        <taxon>Bacillota</taxon>
        <taxon>Bacilli</taxon>
        <taxon>Lactobacillales</taxon>
        <taxon>Lactobacillaceae</taxon>
        <taxon>Ligilactobacillus</taxon>
    </lineage>
</organism>
<evidence type="ECO:0000256" key="3">
    <source>
        <dbReference type="ARBA" id="ARBA00022801"/>
    </source>
</evidence>
<name>A0A0R2L7N5_9LACO</name>
<dbReference type="InterPro" id="IPR041382">
    <property type="entry name" value="SH3_16"/>
</dbReference>
<evidence type="ECO:0000256" key="4">
    <source>
        <dbReference type="ARBA" id="ARBA00022807"/>
    </source>
</evidence>
<protein>
    <submittedName>
        <fullName evidence="6">NLP P60 protein</fullName>
    </submittedName>
</protein>
<sequence>MEKSRVKVPVANLWRSKDKVRMIDKKILAGDAKSWSAEMSDQETIQLCDDNMIDSQLLFNDKVLVEENDGTWAKIIACDQPTHQNSNGYPGWIPSSSLAPAIPEQESAGTVTICVKTAPLYDEEHTPLTELTLGTQLEKITADDCKVKVATPLGIGFVDKKATEIPTDLVGENDGKTMVNIAKQFLGMRYIWGGISSYGYDCSGLVYGLHRVFNVTIPRDADDQQVQGAPIAVDSILPGDLVFFAYEHGTGAVHHVGMYIGNGKMIESRTPGKQVDIAELTEPKFAAEYAGYRRYWK</sequence>
<comment type="similarity">
    <text evidence="1">Belongs to the peptidase C40 family.</text>
</comment>
<dbReference type="PANTHER" id="PTHR47053:SF3">
    <property type="entry name" value="GAMMA-D-GLUTAMYL-L-LYSINE DIPEPTIDYL-PEPTIDASE"/>
    <property type="match status" value="1"/>
</dbReference>
<dbReference type="EMBL" id="JQCN01000069">
    <property type="protein sequence ID" value="KRN95814.1"/>
    <property type="molecule type" value="Genomic_DNA"/>
</dbReference>
<evidence type="ECO:0000313" key="6">
    <source>
        <dbReference type="EMBL" id="KRN95814.1"/>
    </source>
</evidence>
<dbReference type="InterPro" id="IPR051202">
    <property type="entry name" value="Peptidase_C40"/>
</dbReference>
<dbReference type="SUPFAM" id="SSF54001">
    <property type="entry name" value="Cysteine proteinases"/>
    <property type="match status" value="1"/>
</dbReference>
<comment type="caution">
    <text evidence="6">The sequence shown here is derived from an EMBL/GenBank/DDBJ whole genome shotgun (WGS) entry which is preliminary data.</text>
</comment>
<dbReference type="Pfam" id="PF18348">
    <property type="entry name" value="SH3_16"/>
    <property type="match status" value="1"/>
</dbReference>
<dbReference type="AlphaFoldDB" id="A0A0R2L7N5"/>
<keyword evidence="4" id="KW-0788">Thiol protease</keyword>
<dbReference type="InterPro" id="IPR000064">
    <property type="entry name" value="NLP_P60_dom"/>
</dbReference>
<dbReference type="GO" id="GO:0006508">
    <property type="term" value="P:proteolysis"/>
    <property type="evidence" value="ECO:0007669"/>
    <property type="project" value="UniProtKB-KW"/>
</dbReference>
<dbReference type="PANTHER" id="PTHR47053">
    <property type="entry name" value="MUREIN DD-ENDOPEPTIDASE MEPH-RELATED"/>
    <property type="match status" value="1"/>
</dbReference>
<dbReference type="PATRIC" id="fig|449659.4.peg.841"/>
<evidence type="ECO:0000259" key="5">
    <source>
        <dbReference type="PROSITE" id="PS51935"/>
    </source>
</evidence>
<dbReference type="OrthoDB" id="1654978at2"/>
<dbReference type="Pfam" id="PF00877">
    <property type="entry name" value="NLPC_P60"/>
    <property type="match status" value="1"/>
</dbReference>
<dbReference type="GO" id="GO:0008234">
    <property type="term" value="F:cysteine-type peptidase activity"/>
    <property type="evidence" value="ECO:0007669"/>
    <property type="project" value="UniProtKB-KW"/>
</dbReference>
<reference evidence="6 7" key="1">
    <citation type="journal article" date="2015" name="Genome Announc.">
        <title>Expanding the biotechnology potential of lactobacilli through comparative genomics of 213 strains and associated genera.</title>
        <authorList>
            <person name="Sun Z."/>
            <person name="Harris H.M."/>
            <person name="McCann A."/>
            <person name="Guo C."/>
            <person name="Argimon S."/>
            <person name="Zhang W."/>
            <person name="Yang X."/>
            <person name="Jeffery I.B."/>
            <person name="Cooney J.C."/>
            <person name="Kagawa T.F."/>
            <person name="Liu W."/>
            <person name="Song Y."/>
            <person name="Salvetti E."/>
            <person name="Wrobel A."/>
            <person name="Rasinkangas P."/>
            <person name="Parkhill J."/>
            <person name="Rea M.C."/>
            <person name="O'Sullivan O."/>
            <person name="Ritari J."/>
            <person name="Douillard F.P."/>
            <person name="Paul Ross R."/>
            <person name="Yang R."/>
            <person name="Briner A.E."/>
            <person name="Felis G.E."/>
            <person name="de Vos W.M."/>
            <person name="Barrangou R."/>
            <person name="Klaenhammer T.R."/>
            <person name="Caufield P.W."/>
            <person name="Cui Y."/>
            <person name="Zhang H."/>
            <person name="O'Toole P.W."/>
        </authorList>
    </citation>
    <scope>NUCLEOTIDE SEQUENCE [LARGE SCALE GENOMIC DNA]</scope>
    <source>
        <strain evidence="6 7">NBRC 103219</strain>
    </source>
</reference>
<evidence type="ECO:0000313" key="7">
    <source>
        <dbReference type="Proteomes" id="UP000051886"/>
    </source>
</evidence>
<dbReference type="STRING" id="449659.IV66_GL000836"/>
<proteinExistence type="inferred from homology"/>
<gene>
    <name evidence="6" type="ORF">IV66_GL000836</name>
</gene>
<dbReference type="PROSITE" id="PS51935">
    <property type="entry name" value="NLPC_P60"/>
    <property type="match status" value="1"/>
</dbReference>
<evidence type="ECO:0000256" key="1">
    <source>
        <dbReference type="ARBA" id="ARBA00007074"/>
    </source>
</evidence>
<keyword evidence="2" id="KW-0645">Protease</keyword>
<evidence type="ECO:0000256" key="2">
    <source>
        <dbReference type="ARBA" id="ARBA00022670"/>
    </source>
</evidence>
<feature type="domain" description="NlpC/P60" evidence="5">
    <location>
        <begin position="172"/>
        <end position="297"/>
    </location>
</feature>
<dbReference type="Gene3D" id="3.90.1720.10">
    <property type="entry name" value="endopeptidase domain like (from Nostoc punctiforme)"/>
    <property type="match status" value="1"/>
</dbReference>
<dbReference type="InterPro" id="IPR057812">
    <property type="entry name" value="SH3_YKFC_2nd"/>
</dbReference>
<keyword evidence="3" id="KW-0378">Hydrolase</keyword>
<dbReference type="Proteomes" id="UP000051886">
    <property type="component" value="Unassembled WGS sequence"/>
</dbReference>
<keyword evidence="7" id="KW-1185">Reference proteome</keyword>
<dbReference type="Pfam" id="PF23795">
    <property type="entry name" value="SH3_YKFC_2nd"/>
    <property type="match status" value="1"/>
</dbReference>
<accession>A0A0R2L7N5</accession>
<dbReference type="RefSeq" id="WP_017867919.1">
    <property type="nucleotide sequence ID" value="NZ_BJYB01000033.1"/>
</dbReference>
<dbReference type="InterPro" id="IPR038765">
    <property type="entry name" value="Papain-like_cys_pep_sf"/>
</dbReference>